<organism evidence="3 4">
    <name type="scientific">Methylophaga marina</name>
    <dbReference type="NCBI Taxonomy" id="45495"/>
    <lineage>
        <taxon>Bacteria</taxon>
        <taxon>Pseudomonadati</taxon>
        <taxon>Pseudomonadota</taxon>
        <taxon>Gammaproteobacteria</taxon>
        <taxon>Thiotrichales</taxon>
        <taxon>Piscirickettsiaceae</taxon>
        <taxon>Methylophaga</taxon>
    </lineage>
</organism>
<dbReference type="InterPro" id="IPR001296">
    <property type="entry name" value="Glyco_trans_1"/>
</dbReference>
<dbReference type="PANTHER" id="PTHR46401:SF2">
    <property type="entry name" value="GLYCOSYLTRANSFERASE WBBK-RELATED"/>
    <property type="match status" value="1"/>
</dbReference>
<feature type="domain" description="Glycosyl transferase family 1" evidence="2">
    <location>
        <begin position="233"/>
        <end position="385"/>
    </location>
</feature>
<keyword evidence="1" id="KW-0808">Transferase</keyword>
<dbReference type="RefSeq" id="WP_286305401.1">
    <property type="nucleotide sequence ID" value="NZ_AP027741.1"/>
</dbReference>
<reference evidence="3 4" key="1">
    <citation type="journal article" date="2019" name="Int. J. Syst. Evol. Microbiol.">
        <title>The Global Catalogue of Microorganisms (GCM) 10K type strain sequencing project: providing services to taxonomists for standard genome sequencing and annotation.</title>
        <authorList>
            <consortium name="The Broad Institute Genomics Platform"/>
            <consortium name="The Broad Institute Genome Sequencing Center for Infectious Disease"/>
            <person name="Wu L."/>
            <person name="Ma J."/>
        </authorList>
    </citation>
    <scope>NUCLEOTIDE SEQUENCE [LARGE SCALE GENOMIC DNA]</scope>
    <source>
        <strain evidence="3 4">JCM 6886</strain>
    </source>
</reference>
<dbReference type="EMBL" id="BAAADG010000001">
    <property type="protein sequence ID" value="GAA0213636.1"/>
    <property type="molecule type" value="Genomic_DNA"/>
</dbReference>
<evidence type="ECO:0000259" key="2">
    <source>
        <dbReference type="Pfam" id="PF00534"/>
    </source>
</evidence>
<dbReference type="Proteomes" id="UP001501476">
    <property type="component" value="Unassembled WGS sequence"/>
</dbReference>
<evidence type="ECO:0000256" key="1">
    <source>
        <dbReference type="ARBA" id="ARBA00022679"/>
    </source>
</evidence>
<protein>
    <submittedName>
        <fullName evidence="3">Glycosyltransferase family 4 protein</fullName>
    </submittedName>
</protein>
<gene>
    <name evidence="3" type="ORF">GCM10008964_01390</name>
</gene>
<evidence type="ECO:0000313" key="4">
    <source>
        <dbReference type="Proteomes" id="UP001501476"/>
    </source>
</evidence>
<dbReference type="Pfam" id="PF00534">
    <property type="entry name" value="Glycos_transf_1"/>
    <property type="match status" value="1"/>
</dbReference>
<proteinExistence type="predicted"/>
<evidence type="ECO:0000313" key="3">
    <source>
        <dbReference type="EMBL" id="GAA0213636.1"/>
    </source>
</evidence>
<dbReference type="SUPFAM" id="SSF53756">
    <property type="entry name" value="UDP-Glycosyltransferase/glycogen phosphorylase"/>
    <property type="match status" value="1"/>
</dbReference>
<sequence length="416" mass="47465">MKFISYSFQQGGAAIAAKRFVELAEKVLNREVELISVKQGLTFHFLKRVMAFLLVKLQNDRNPIKHSLNLFSYKPLLNEFRQNQHTLHHIHWINNDTLSIFDFDKIPSGSIITLHDEWFYCGAEHVYKVDDDSLDFINGYSLNKRNILGINWNFIIWKIKYKKLSSRQDIIFTVPSKWMLNRASKSLILKHSNIRLLPNPIDTSIFKPLHKEHQLHYRKLIGISEESIVITFAIFNGKNNTLKGNSQLISALQEWKRALSDKESERITLIVFGGNKKQSSMLCGFRCVEIGRINEQAELALVYSTSSCVVVSSLVESFGQVAAEAASCGVPVVCFDTSGLRDIVIDNVTGFVAERFKPKSLMNKLQCAISMSDSEQQKMRSNAREHILTHFSYSIVAQKYAEIISDAEKIKALNTK</sequence>
<name>A0ABN0T6E0_9GAMM</name>
<dbReference type="PANTHER" id="PTHR46401">
    <property type="entry name" value="GLYCOSYLTRANSFERASE WBBK-RELATED"/>
    <property type="match status" value="1"/>
</dbReference>
<accession>A0ABN0T6E0</accession>
<comment type="caution">
    <text evidence="3">The sequence shown here is derived from an EMBL/GenBank/DDBJ whole genome shotgun (WGS) entry which is preliminary data.</text>
</comment>
<keyword evidence="4" id="KW-1185">Reference proteome</keyword>
<dbReference type="Gene3D" id="3.40.50.2000">
    <property type="entry name" value="Glycogen Phosphorylase B"/>
    <property type="match status" value="2"/>
</dbReference>